<protein>
    <submittedName>
        <fullName evidence="2">Ribbon-helix-helix protein, copG family</fullName>
    </submittedName>
</protein>
<gene>
    <name evidence="2" type="ORF">SAMN05421640_2641</name>
</gene>
<feature type="domain" description="Ribbon-helix-helix protein CopG" evidence="1">
    <location>
        <begin position="1"/>
        <end position="40"/>
    </location>
</feature>
<evidence type="ECO:0000259" key="1">
    <source>
        <dbReference type="Pfam" id="PF01402"/>
    </source>
</evidence>
<dbReference type="Proteomes" id="UP000198393">
    <property type="component" value="Unassembled WGS sequence"/>
</dbReference>
<dbReference type="AlphaFoldDB" id="A0A239KHS7"/>
<evidence type="ECO:0000313" key="2">
    <source>
        <dbReference type="EMBL" id="SNT17159.1"/>
    </source>
</evidence>
<dbReference type="SUPFAM" id="SSF47598">
    <property type="entry name" value="Ribbon-helix-helix"/>
    <property type="match status" value="1"/>
</dbReference>
<dbReference type="Pfam" id="PF01402">
    <property type="entry name" value="RHH_1"/>
    <property type="match status" value="1"/>
</dbReference>
<dbReference type="InterPro" id="IPR002145">
    <property type="entry name" value="CopG"/>
</dbReference>
<evidence type="ECO:0000313" key="3">
    <source>
        <dbReference type="Proteomes" id="UP000198393"/>
    </source>
</evidence>
<dbReference type="EMBL" id="FZPD01000004">
    <property type="protein sequence ID" value="SNT17159.1"/>
    <property type="molecule type" value="Genomic_DNA"/>
</dbReference>
<dbReference type="OrthoDB" id="428593at2"/>
<accession>A0A239KHS7</accession>
<sequence length="77" mass="9013">MNLSIYLPNGLKEQFEAYVKSKGISRSAAFRNAIELLLKQDKNTSWGTWIDKFESDQSIEPFEKFRDELKPPNQDIF</sequence>
<dbReference type="InterPro" id="IPR010985">
    <property type="entry name" value="Ribbon_hlx_hlx"/>
</dbReference>
<name>A0A239KHS7_EKHLU</name>
<organism evidence="2 3">
    <name type="scientific">Ekhidna lutea</name>
    <dbReference type="NCBI Taxonomy" id="447679"/>
    <lineage>
        <taxon>Bacteria</taxon>
        <taxon>Pseudomonadati</taxon>
        <taxon>Bacteroidota</taxon>
        <taxon>Cytophagia</taxon>
        <taxon>Cytophagales</taxon>
        <taxon>Reichenbachiellaceae</taxon>
        <taxon>Ekhidna</taxon>
    </lineage>
</organism>
<dbReference type="GO" id="GO:0006355">
    <property type="term" value="P:regulation of DNA-templated transcription"/>
    <property type="evidence" value="ECO:0007669"/>
    <property type="project" value="InterPro"/>
</dbReference>
<dbReference type="CDD" id="cd22231">
    <property type="entry name" value="RHH_NikR_HicB-like"/>
    <property type="match status" value="1"/>
</dbReference>
<dbReference type="RefSeq" id="WP_089357332.1">
    <property type="nucleotide sequence ID" value="NZ_FZPD01000004.1"/>
</dbReference>
<proteinExistence type="predicted"/>
<keyword evidence="3" id="KW-1185">Reference proteome</keyword>
<reference evidence="2 3" key="1">
    <citation type="submission" date="2017-06" db="EMBL/GenBank/DDBJ databases">
        <authorList>
            <person name="Kim H.J."/>
            <person name="Triplett B.A."/>
        </authorList>
    </citation>
    <scope>NUCLEOTIDE SEQUENCE [LARGE SCALE GENOMIC DNA]</scope>
    <source>
        <strain evidence="2 3">DSM 19307</strain>
    </source>
</reference>